<evidence type="ECO:0000313" key="1">
    <source>
        <dbReference type="EMBL" id="XDS44508.1"/>
    </source>
</evidence>
<gene>
    <name evidence="1" type="ORF">QN215_09680</name>
</gene>
<dbReference type="KEGG" id="baqk:QN215_09680"/>
<proteinExistence type="predicted"/>
<reference evidence="1" key="1">
    <citation type="submission" date="2023-07" db="EMBL/GenBank/DDBJ databases">
        <title>Bifidobacterium aquikefiriaerophilum sp. nov. and Bifidobacterium eccum sp. nov., isolated from water kefir.</title>
        <authorList>
            <person name="Breselge S."/>
            <person name="Bellassi P."/>
            <person name="Barcenilla C."/>
            <person name="Alvarez-Ordonez A."/>
            <person name="Morelli L."/>
            <person name="Cotter P.D."/>
        </authorList>
    </citation>
    <scope>NUCLEOTIDE SEQUENCE</scope>
    <source>
        <strain evidence="1">WK041_4_12</strain>
    </source>
</reference>
<accession>A0AB39U6D1</accession>
<sequence length="89" mass="10409">MSMSQHDVELLRKFGMSSEQVEKDAGQVESETVDDRLTDKVYYGLHLAQSEEEMATVSFRLPKSTLDRITRDAERFHISRSEYLRRKLV</sequence>
<dbReference type="EMBL" id="CP129674">
    <property type="protein sequence ID" value="XDS44508.1"/>
    <property type="molecule type" value="Genomic_DNA"/>
</dbReference>
<dbReference type="AlphaFoldDB" id="A0AB39U6D1"/>
<organism evidence="1">
    <name type="scientific">Bifidobacterium aquikefiricola</name>
    <dbReference type="NCBI Taxonomy" id="3059038"/>
    <lineage>
        <taxon>Bacteria</taxon>
        <taxon>Bacillati</taxon>
        <taxon>Actinomycetota</taxon>
        <taxon>Actinomycetes</taxon>
        <taxon>Bifidobacteriales</taxon>
        <taxon>Bifidobacteriaceae</taxon>
        <taxon>Bifidobacterium</taxon>
    </lineage>
</organism>
<protein>
    <submittedName>
        <fullName evidence="1">CopG family transcriptional regulator</fullName>
    </submittedName>
</protein>
<name>A0AB39U6D1_9BIFI</name>
<dbReference type="RefSeq" id="WP_369344084.1">
    <property type="nucleotide sequence ID" value="NZ_CP129674.1"/>
</dbReference>